<reference evidence="2 3" key="1">
    <citation type="submission" date="2020-04" db="EMBL/GenBank/DDBJ databases">
        <title>Description of novel Gluconacetobacter.</title>
        <authorList>
            <person name="Sombolestani A."/>
        </authorList>
    </citation>
    <scope>NUCLEOTIDE SEQUENCE [LARGE SCALE GENOMIC DNA]</scope>
    <source>
        <strain evidence="2 3">LMG 22058</strain>
    </source>
</reference>
<dbReference type="AlphaFoldDB" id="A0A7W4PGD4"/>
<evidence type="ECO:0000313" key="2">
    <source>
        <dbReference type="EMBL" id="MBB2196568.1"/>
    </source>
</evidence>
<proteinExistence type="predicted"/>
<dbReference type="RefSeq" id="WP_183008153.1">
    <property type="nucleotide sequence ID" value="NZ_JABEQP010000002.1"/>
</dbReference>
<evidence type="ECO:0000313" key="3">
    <source>
        <dbReference type="Proteomes" id="UP000530320"/>
    </source>
</evidence>
<accession>A0A7W4PGD4</accession>
<name>A0A7W4PGD4_9PROT</name>
<protein>
    <submittedName>
        <fullName evidence="2">Phage portal protein</fullName>
    </submittedName>
</protein>
<sequence>MKLPGVLGKLFGAGAGDVPGPQRQVPPAPSRARALNAPNGLPYDAADLYGQHMRTWLPPLWSADSEINPYRDRIVSRARDLVRNDGWASGAVTRILDNAVGVELRPISKPDYRALAHISGNPAFDATWAREFARAVDSRYRMWAEDPNHWNDTEQQLTFAEQAHLAFRHLLVDGDALALLPWEEGKIGYGAAQYATTVQVIDPDRLSNPQVMMDMARMRGGVEIDAAGAPVAYHIRKAHQNDWYNAGKSVEWERIPRRQAWGRPNVVHMFERQRAGQHRGGAGILTPVLQRLKMLIKYDGTELDSAIVNAIFAAYVESPYDHQMTAEALDAPVGGGWAGGGRWEAQLGWHSGRDLSLHNARIPMLFPGEKIGTVTAARPSSNFRDFERAVLNNCASGTGMAPMQFSNDWSDTNYSSARGALLEAWKTMSRRRQQFAIGFATPIRMGWLEEAMEIDDLPLPRNAPDFVEARAAYTRAKWLGPGRGWIDPVAERQGSILGMDAGLSTLENECAENAGADWEEHVDQRALEVAAFRERNLPLPEWAGQIPAERTDKKPDPQ</sequence>
<dbReference type="EMBL" id="JABEQP010000002">
    <property type="protein sequence ID" value="MBB2196568.1"/>
    <property type="molecule type" value="Genomic_DNA"/>
</dbReference>
<dbReference type="GO" id="GO:0005198">
    <property type="term" value="F:structural molecule activity"/>
    <property type="evidence" value="ECO:0007669"/>
    <property type="project" value="InterPro"/>
</dbReference>
<evidence type="ECO:0000256" key="1">
    <source>
        <dbReference type="SAM" id="MobiDB-lite"/>
    </source>
</evidence>
<feature type="region of interest" description="Disordered" evidence="1">
    <location>
        <begin position="14"/>
        <end position="36"/>
    </location>
</feature>
<comment type="caution">
    <text evidence="2">The sequence shown here is derived from an EMBL/GenBank/DDBJ whole genome shotgun (WGS) entry which is preliminary data.</text>
</comment>
<gene>
    <name evidence="2" type="ORF">HLH44_03660</name>
</gene>
<dbReference type="NCBIfam" id="TIGR01539">
    <property type="entry name" value="portal_lambda"/>
    <property type="match status" value="1"/>
</dbReference>
<dbReference type="Pfam" id="PF05136">
    <property type="entry name" value="Phage_portal_2"/>
    <property type="match status" value="1"/>
</dbReference>
<organism evidence="2 3">
    <name type="scientific">Gluconacetobacter dulcium</name>
    <dbReference type="NCBI Taxonomy" id="2729096"/>
    <lineage>
        <taxon>Bacteria</taxon>
        <taxon>Pseudomonadati</taxon>
        <taxon>Pseudomonadota</taxon>
        <taxon>Alphaproteobacteria</taxon>
        <taxon>Acetobacterales</taxon>
        <taxon>Acetobacteraceae</taxon>
        <taxon>Gluconacetobacter</taxon>
    </lineage>
</organism>
<dbReference type="InterPro" id="IPR006429">
    <property type="entry name" value="Phage_lambda_portal"/>
</dbReference>
<dbReference type="GO" id="GO:0019068">
    <property type="term" value="P:virion assembly"/>
    <property type="evidence" value="ECO:0007669"/>
    <property type="project" value="InterPro"/>
</dbReference>
<dbReference type="Proteomes" id="UP000530320">
    <property type="component" value="Unassembled WGS sequence"/>
</dbReference>